<dbReference type="PANTHER" id="PTHR10826">
    <property type="entry name" value="COMPLEMENT COMPONENT 1"/>
    <property type="match status" value="1"/>
</dbReference>
<dbReference type="GO" id="GO:0005759">
    <property type="term" value="C:mitochondrial matrix"/>
    <property type="evidence" value="ECO:0007669"/>
    <property type="project" value="InterPro"/>
</dbReference>
<dbReference type="PANTHER" id="PTHR10826:SF8">
    <property type="entry name" value="MITOCHONDRIAL GLYCOPROTEIN"/>
    <property type="match status" value="1"/>
</dbReference>
<dbReference type="InterPro" id="IPR003428">
    <property type="entry name" value="MAM33"/>
</dbReference>
<dbReference type="InterPro" id="IPR036561">
    <property type="entry name" value="MAM33_sf"/>
</dbReference>
<protein>
    <submittedName>
        <fullName evidence="2">Uncharacterized protein</fullName>
    </submittedName>
</protein>
<feature type="region of interest" description="Disordered" evidence="1">
    <location>
        <begin position="44"/>
        <end position="88"/>
    </location>
</feature>
<evidence type="ECO:0000313" key="2">
    <source>
        <dbReference type="EMBL" id="KAK7195211.1"/>
    </source>
</evidence>
<proteinExistence type="predicted"/>
<feature type="compositionally biased region" description="Polar residues" evidence="1">
    <location>
        <begin position="408"/>
        <end position="417"/>
    </location>
</feature>
<evidence type="ECO:0000313" key="3">
    <source>
        <dbReference type="Proteomes" id="UP001430356"/>
    </source>
</evidence>
<keyword evidence="3" id="KW-1185">Reference proteome</keyword>
<sequence length="498" mass="53691">MAGVLNRCRVVFAAPGLLRLWCPHRDRRMRRGVWPTPLRSAAVPVRRCSSADGPSNAAPCASTDDTAAPSAPLPQAEPSSAKDRATGERRRRLFAKCGELNETVQAELRAEVARDVQDGVAAVPPLAPRGWRVLHTTGSSYITMSRLIKGGYVDSRAGGRGRGAPSTTTSADDTPRYRSVHDLVTGARPQHGPVPPPSPPHVEGSDDAAAAERRETWVLHRGRYTAAHPGSSSSGGGGGGVSHGAAVRYARSDTHVTVFAPFRSIDLATYDPRVDICEWTRFDVLVRKERPAEAAGDASAHTPTTPLEGQQAVWDEGRCMFARLACVNSELRVRSLFFVSHRLARALEEHAVFGKGEPLYLELLRRLRIDGARHASGSPTTVSAASPVNVFDAPAPTPATPAAATSRPGASSHSSSMLTSQFGLGGDYARSFAYGGPHLTELSKELREALSEYIMMDLGITSEVAEYVCQLQYFLEQEEYLGWLAQWGHLASTLRQTL</sequence>
<dbReference type="AlphaFoldDB" id="A0AAW0ENH2"/>
<dbReference type="EMBL" id="JAECZO010000049">
    <property type="protein sequence ID" value="KAK7195211.1"/>
    <property type="molecule type" value="Genomic_DNA"/>
</dbReference>
<gene>
    <name evidence="2" type="ORF">NESM_000446200</name>
</gene>
<accession>A0AAW0ENH2</accession>
<feature type="region of interest" description="Disordered" evidence="1">
    <location>
        <begin position="393"/>
        <end position="417"/>
    </location>
</feature>
<dbReference type="Proteomes" id="UP001430356">
    <property type="component" value="Unassembled WGS sequence"/>
</dbReference>
<name>A0AAW0ENH2_9TRYP</name>
<organism evidence="2 3">
    <name type="scientific">Novymonas esmeraldas</name>
    <dbReference type="NCBI Taxonomy" id="1808958"/>
    <lineage>
        <taxon>Eukaryota</taxon>
        <taxon>Discoba</taxon>
        <taxon>Euglenozoa</taxon>
        <taxon>Kinetoplastea</taxon>
        <taxon>Metakinetoplastina</taxon>
        <taxon>Trypanosomatida</taxon>
        <taxon>Trypanosomatidae</taxon>
        <taxon>Novymonas</taxon>
    </lineage>
</organism>
<reference evidence="2 3" key="1">
    <citation type="journal article" date="2021" name="MBio">
        <title>A New Model Trypanosomatid, Novymonas esmeraldas: Genomic Perception of Its 'Candidatus Pandoraea novymonadis' Endosymbiont.</title>
        <authorList>
            <person name="Zakharova A."/>
            <person name="Saura A."/>
            <person name="Butenko A."/>
            <person name="Podesvova L."/>
            <person name="Warmusova S."/>
            <person name="Kostygov A.Y."/>
            <person name="Nenarokova A."/>
            <person name="Lukes J."/>
            <person name="Opperdoes F.R."/>
            <person name="Yurchenko V."/>
        </authorList>
    </citation>
    <scope>NUCLEOTIDE SEQUENCE [LARGE SCALE GENOMIC DNA]</scope>
    <source>
        <strain evidence="2 3">E262AT.01</strain>
    </source>
</reference>
<feature type="region of interest" description="Disordered" evidence="1">
    <location>
        <begin position="156"/>
        <end position="175"/>
    </location>
</feature>
<dbReference type="Pfam" id="PF02330">
    <property type="entry name" value="MAM33"/>
    <property type="match status" value="1"/>
</dbReference>
<dbReference type="SUPFAM" id="SSF54529">
    <property type="entry name" value="Mitochondrial glycoprotein MAM33-like"/>
    <property type="match status" value="1"/>
</dbReference>
<feature type="region of interest" description="Disordered" evidence="1">
    <location>
        <begin position="186"/>
        <end position="210"/>
    </location>
</feature>
<evidence type="ECO:0000256" key="1">
    <source>
        <dbReference type="SAM" id="MobiDB-lite"/>
    </source>
</evidence>
<dbReference type="Gene3D" id="3.10.280.10">
    <property type="entry name" value="Mitochondrial glycoprotein"/>
    <property type="match status" value="1"/>
</dbReference>
<comment type="caution">
    <text evidence="2">The sequence shown here is derived from an EMBL/GenBank/DDBJ whole genome shotgun (WGS) entry which is preliminary data.</text>
</comment>